<organism evidence="1">
    <name type="scientific">marine sediment metagenome</name>
    <dbReference type="NCBI Taxonomy" id="412755"/>
    <lineage>
        <taxon>unclassified sequences</taxon>
        <taxon>metagenomes</taxon>
        <taxon>ecological metagenomes</taxon>
    </lineage>
</organism>
<gene>
    <name evidence="1" type="ORF">LCGC14_2229330</name>
</gene>
<dbReference type="EMBL" id="LAZR01029956">
    <property type="protein sequence ID" value="KKL58045.1"/>
    <property type="molecule type" value="Genomic_DNA"/>
</dbReference>
<evidence type="ECO:0000313" key="1">
    <source>
        <dbReference type="EMBL" id="KKL58045.1"/>
    </source>
</evidence>
<accession>A0A0F9FL97</accession>
<dbReference type="AlphaFoldDB" id="A0A0F9FL97"/>
<name>A0A0F9FL97_9ZZZZ</name>
<protein>
    <submittedName>
        <fullName evidence="1">Uncharacterized protein</fullName>
    </submittedName>
</protein>
<proteinExistence type="predicted"/>
<comment type="caution">
    <text evidence="1">The sequence shown here is derived from an EMBL/GenBank/DDBJ whole genome shotgun (WGS) entry which is preliminary data.</text>
</comment>
<sequence length="260" mass="29988">MSTSKKIIAMLKENTGKHFLDSGGNNNRGWQKNQVRTFKNEKSCNLEISTYNDTLEVDITFNIYHYLNAFLELNLATRYLNTRFKKFCNLDNDASYLALMEGFCKENLKVEFNTINTYNYDNLLSQVIQYVHFNWDNKEFIILQVHNGCDVRGGYTVPCVFEITNLDYFRLAQTDASLCCVGSKIAETGGIDFKTSELTPVKKQRLACKNNWSSDDTYHWYYQGCSSDEKPLKNYVYAKDGKLYCKDCQGEILASVMDSV</sequence>
<reference evidence="1" key="1">
    <citation type="journal article" date="2015" name="Nature">
        <title>Complex archaea that bridge the gap between prokaryotes and eukaryotes.</title>
        <authorList>
            <person name="Spang A."/>
            <person name="Saw J.H."/>
            <person name="Jorgensen S.L."/>
            <person name="Zaremba-Niedzwiedzka K."/>
            <person name="Martijn J."/>
            <person name="Lind A.E."/>
            <person name="van Eijk R."/>
            <person name="Schleper C."/>
            <person name="Guy L."/>
            <person name="Ettema T.J."/>
        </authorList>
    </citation>
    <scope>NUCLEOTIDE SEQUENCE</scope>
</reference>